<evidence type="ECO:0000313" key="2">
    <source>
        <dbReference type="EMBL" id="NML24335.1"/>
    </source>
</evidence>
<keyword evidence="3" id="KW-1185">Reference proteome</keyword>
<gene>
    <name evidence="2" type="ORF">HHL15_01125</name>
</gene>
<name>A0A848FZV2_9RHOO</name>
<dbReference type="AlphaFoldDB" id="A0A848FZV2"/>
<organism evidence="2 3">
    <name type="scientific">Zoogloea dura</name>
    <dbReference type="NCBI Taxonomy" id="2728840"/>
    <lineage>
        <taxon>Bacteria</taxon>
        <taxon>Pseudomonadati</taxon>
        <taxon>Pseudomonadota</taxon>
        <taxon>Betaproteobacteria</taxon>
        <taxon>Rhodocyclales</taxon>
        <taxon>Zoogloeaceae</taxon>
        <taxon>Zoogloea</taxon>
    </lineage>
</organism>
<dbReference type="Gene3D" id="1.10.287.1490">
    <property type="match status" value="1"/>
</dbReference>
<protein>
    <submittedName>
        <fullName evidence="2">Uncharacterized protein</fullName>
    </submittedName>
</protein>
<sequence length="632" mass="67845">MATDVQGIISSAQETAKDLAAQAADLTLRAQYAFDTRYEIFPGDLQLTLQDADFEVGAVPRYEGVHFEAPPEPGEAPAMLPIPAMETGDAPINSAEKPRLNAPQVPAQLAQFSGQAPSLGGISVPSAPAALSNLDITPPVLTDITVPGAPVVQLPEFDAIRPDTGLPEPGDLSAQYRADFADQGNRMMRVVEGEVDAYLAKINPQFHTQMAAIEDRLSRYLAGGTGFRPEVEDAIWARAADKTNAEFMRLRDTAYEDAARRGFTLPTGALQSTLVQARQAAADANARAAMDIAVKQAELEQQNLQFAVTQSMSLRQVALQATQAWAGNLLQINGQALQFAQGVLQAAVQLHQLRIQIVQARVQIYQAEAEVYQHRLKAVLAVYDAYQAHIEGLKAQVSVDAARVQAFTSQVNAYGALANAYKAVIDGVATRAQVEKLKVEAFGAEVNAYQARVQAKTAEWQGYRAQIEGETMKLEAYRTEIQAYGQEVQAYEAKIRAKSTEIQAASTANESAARTFQASVSAYEALVRGRSAAVQAEIQSYESTIKGWTAGIQALEAQARVRVANNSATAQTAISAYQQQAHVVIANAEMNTKRMAELSNVATAGARVFGQMTSSALSGMNALAGAIETRSL</sequence>
<evidence type="ECO:0000256" key="1">
    <source>
        <dbReference type="SAM" id="Coils"/>
    </source>
</evidence>
<comment type="caution">
    <text evidence="2">The sequence shown here is derived from an EMBL/GenBank/DDBJ whole genome shotgun (WGS) entry which is preliminary data.</text>
</comment>
<dbReference type="RefSeq" id="WP_169143972.1">
    <property type="nucleotide sequence ID" value="NZ_JABBGA010000001.1"/>
</dbReference>
<dbReference type="EMBL" id="JABBGA010000001">
    <property type="protein sequence ID" value="NML24335.1"/>
    <property type="molecule type" value="Genomic_DNA"/>
</dbReference>
<keyword evidence="1" id="KW-0175">Coiled coil</keyword>
<accession>A0A848FZV2</accession>
<proteinExistence type="predicted"/>
<evidence type="ECO:0000313" key="3">
    <source>
        <dbReference type="Proteomes" id="UP000580043"/>
    </source>
</evidence>
<dbReference type="SUPFAM" id="SSF57997">
    <property type="entry name" value="Tropomyosin"/>
    <property type="match status" value="1"/>
</dbReference>
<dbReference type="Proteomes" id="UP000580043">
    <property type="component" value="Unassembled WGS sequence"/>
</dbReference>
<reference evidence="2 3" key="1">
    <citation type="submission" date="2020-04" db="EMBL/GenBank/DDBJ databases">
        <title>Zoogloea sp. G-4-1-14 isolated from soil.</title>
        <authorList>
            <person name="Dahal R.H."/>
        </authorList>
    </citation>
    <scope>NUCLEOTIDE SEQUENCE [LARGE SCALE GENOMIC DNA]</scope>
    <source>
        <strain evidence="2 3">G-4-1-14</strain>
    </source>
</reference>
<feature type="coiled-coil region" evidence="1">
    <location>
        <begin position="474"/>
        <end position="501"/>
    </location>
</feature>